<keyword evidence="1" id="KW-0539">Nucleus</keyword>
<sequence>MAGRISKACDPCRVRKVKCSGTNPCSQCGHLNLACVYSAATSRRKPTVRGRLVAQIREGVRPDDARSNSASPQNDDPSPVAYNAIPTSIGSAYSPDFFLGLLHDYERVVFPVNPIILPSEIVTAIQGMDQSFEDAALVYAYAAVTVNLSQTSWNPDCDVPFRITELMNLSFKAHKQAEMSTGIMGKFPVSVKRIVTCLFLEICLMTFKRFDRTFIILREAIAMIQMLDLDRYKDASLTDHELSTRQRLYCEISIHERFFTIVSGHPAILPRLNPSLPAMDHEIPCHINEGFNRLIELFHVLDDTFLSHWRAQQDPQCTAPEMTATWIEHKQAELDQNEIDAAETDNALVANGCGLTELQHVDLFITRLWMRILVWQLALSQGLLQSAPPQNSHECFSMHFPAQRLSTQLRNLVLRLERVDSIGLHGSGIFQKLFEITSTVADVLALPIGCEEARDAEARVEDFLFLVTFLLSFDRIHQSQREYLKEKLSALQKEQSGFHNLATYDPDGW</sequence>
<dbReference type="AlphaFoldDB" id="A0A9P5DRU4"/>
<feature type="domain" description="Zn(2)-C6 fungal-type" evidence="3">
    <location>
        <begin position="8"/>
        <end position="37"/>
    </location>
</feature>
<comment type="caution">
    <text evidence="4">The sequence shown here is derived from an EMBL/GenBank/DDBJ whole genome shotgun (WGS) entry which is preliminary data.</text>
</comment>
<dbReference type="GO" id="GO:0008270">
    <property type="term" value="F:zinc ion binding"/>
    <property type="evidence" value="ECO:0007669"/>
    <property type="project" value="InterPro"/>
</dbReference>
<organism evidence="4 5">
    <name type="scientific">Fusarium beomiforme</name>
    <dbReference type="NCBI Taxonomy" id="44412"/>
    <lineage>
        <taxon>Eukaryota</taxon>
        <taxon>Fungi</taxon>
        <taxon>Dikarya</taxon>
        <taxon>Ascomycota</taxon>
        <taxon>Pezizomycotina</taxon>
        <taxon>Sordariomycetes</taxon>
        <taxon>Hypocreomycetidae</taxon>
        <taxon>Hypocreales</taxon>
        <taxon>Nectriaceae</taxon>
        <taxon>Fusarium</taxon>
        <taxon>Fusarium burgessii species complex</taxon>
    </lineage>
</organism>
<evidence type="ECO:0000259" key="3">
    <source>
        <dbReference type="PROSITE" id="PS50048"/>
    </source>
</evidence>
<dbReference type="InterPro" id="IPR001138">
    <property type="entry name" value="Zn2Cys6_DnaBD"/>
</dbReference>
<dbReference type="InterPro" id="IPR050797">
    <property type="entry name" value="Carb_Metab_Trans_Reg"/>
</dbReference>
<evidence type="ECO:0000256" key="2">
    <source>
        <dbReference type="SAM" id="MobiDB-lite"/>
    </source>
</evidence>
<reference evidence="4" key="1">
    <citation type="journal article" date="2017" name="Mycologia">
        <title>Fusarium algeriense, sp. nov., a novel toxigenic crown rot pathogen of durum wheat from Algeria is nested in the Fusarium burgessii species complex.</title>
        <authorList>
            <person name="Laraba I."/>
            <person name="Keddad A."/>
            <person name="Boureghda H."/>
            <person name="Abdallah N."/>
            <person name="Vaughan M.M."/>
            <person name="Proctor R.H."/>
            <person name="Busman M."/>
            <person name="O'Donnell K."/>
        </authorList>
    </citation>
    <scope>NUCLEOTIDE SEQUENCE</scope>
    <source>
        <strain evidence="4">NRRL 25174</strain>
    </source>
</reference>
<dbReference type="SUPFAM" id="SSF57701">
    <property type="entry name" value="Zn2/Cys6 DNA-binding domain"/>
    <property type="match status" value="1"/>
</dbReference>
<dbReference type="PANTHER" id="PTHR31668">
    <property type="entry name" value="GLUCOSE TRANSPORT TRANSCRIPTION REGULATOR RGT1-RELATED-RELATED"/>
    <property type="match status" value="1"/>
</dbReference>
<dbReference type="PANTHER" id="PTHR31668:SF24">
    <property type="entry name" value="TRANSCRIPTION FACTOR, PUTATIVE-RELATED"/>
    <property type="match status" value="1"/>
</dbReference>
<evidence type="ECO:0000313" key="5">
    <source>
        <dbReference type="Proteomes" id="UP000730481"/>
    </source>
</evidence>
<feature type="compositionally biased region" description="Polar residues" evidence="2">
    <location>
        <begin position="67"/>
        <end position="76"/>
    </location>
</feature>
<dbReference type="Pfam" id="PF00172">
    <property type="entry name" value="Zn_clus"/>
    <property type="match status" value="1"/>
</dbReference>
<accession>A0A9P5DRU4</accession>
<feature type="region of interest" description="Disordered" evidence="2">
    <location>
        <begin position="59"/>
        <end position="81"/>
    </location>
</feature>
<dbReference type="CDD" id="cd12148">
    <property type="entry name" value="fungal_TF_MHR"/>
    <property type="match status" value="1"/>
</dbReference>
<dbReference type="SMART" id="SM00066">
    <property type="entry name" value="GAL4"/>
    <property type="match status" value="1"/>
</dbReference>
<evidence type="ECO:0000313" key="4">
    <source>
        <dbReference type="EMBL" id="KAF4332474.1"/>
    </source>
</evidence>
<reference evidence="4" key="2">
    <citation type="submission" date="2020-02" db="EMBL/GenBank/DDBJ databases">
        <title>Identification and distribution of gene clusters putatively required for synthesis of sphingolipid metabolism inhibitors in phylogenetically diverse species of the filamentous fungus Fusarium.</title>
        <authorList>
            <person name="Kim H.-S."/>
            <person name="Busman M."/>
            <person name="Brown D.W."/>
            <person name="Divon H."/>
            <person name="Uhlig S."/>
            <person name="Proctor R.H."/>
        </authorList>
    </citation>
    <scope>NUCLEOTIDE SEQUENCE</scope>
    <source>
        <strain evidence="4">NRRL 25174</strain>
    </source>
</reference>
<dbReference type="EMBL" id="PVQB02001068">
    <property type="protein sequence ID" value="KAF4332474.1"/>
    <property type="molecule type" value="Genomic_DNA"/>
</dbReference>
<keyword evidence="5" id="KW-1185">Reference proteome</keyword>
<name>A0A9P5DRU4_9HYPO</name>
<evidence type="ECO:0000256" key="1">
    <source>
        <dbReference type="ARBA" id="ARBA00023242"/>
    </source>
</evidence>
<gene>
    <name evidence="4" type="ORF">FBEOM_13724</name>
</gene>
<dbReference type="CDD" id="cd00067">
    <property type="entry name" value="GAL4"/>
    <property type="match status" value="1"/>
</dbReference>
<dbReference type="Proteomes" id="UP000730481">
    <property type="component" value="Unassembled WGS sequence"/>
</dbReference>
<dbReference type="PROSITE" id="PS00463">
    <property type="entry name" value="ZN2_CY6_FUNGAL_1"/>
    <property type="match status" value="1"/>
</dbReference>
<protein>
    <submittedName>
        <fullName evidence="4">Transcription activator</fullName>
    </submittedName>
</protein>
<proteinExistence type="predicted"/>
<dbReference type="PROSITE" id="PS50048">
    <property type="entry name" value="ZN2_CY6_FUNGAL_2"/>
    <property type="match status" value="1"/>
</dbReference>
<dbReference type="InterPro" id="IPR036864">
    <property type="entry name" value="Zn2-C6_fun-type_DNA-bd_sf"/>
</dbReference>
<dbReference type="OrthoDB" id="2740448at2759"/>
<dbReference type="Gene3D" id="4.10.240.10">
    <property type="entry name" value="Zn(2)-C6 fungal-type DNA-binding domain"/>
    <property type="match status" value="1"/>
</dbReference>
<dbReference type="GO" id="GO:0000981">
    <property type="term" value="F:DNA-binding transcription factor activity, RNA polymerase II-specific"/>
    <property type="evidence" value="ECO:0007669"/>
    <property type="project" value="InterPro"/>
</dbReference>